<keyword evidence="1" id="KW-0479">Metal-binding</keyword>
<evidence type="ECO:0000256" key="3">
    <source>
        <dbReference type="ARBA" id="ARBA00022837"/>
    </source>
</evidence>
<evidence type="ECO:0000256" key="4">
    <source>
        <dbReference type="SAM" id="Phobius"/>
    </source>
</evidence>
<sequence>MILSYLSHIITQLWSVICFLGVSKILLPVLQLKTMECIRESELREVFKEFDKNGDGKITKEELELALVQLGEKPSNSKIDAIISQADTDGNGCIEIDEFLQVLRQQLLNPREERELREVFGVFDKDDDGFISVDDLMTVMHSLGETLSGDAARQMIKEGDVDGDGMISFHEFIALIKGRS</sequence>
<evidence type="ECO:0000313" key="7">
    <source>
        <dbReference type="Proteomes" id="UP000024635"/>
    </source>
</evidence>
<evidence type="ECO:0000259" key="5">
    <source>
        <dbReference type="PROSITE" id="PS50222"/>
    </source>
</evidence>
<dbReference type="SUPFAM" id="SSF47473">
    <property type="entry name" value="EF-hand"/>
    <property type="match status" value="1"/>
</dbReference>
<keyword evidence="4" id="KW-1133">Transmembrane helix</keyword>
<keyword evidence="7" id="KW-1185">Reference proteome</keyword>
<dbReference type="InterPro" id="IPR002048">
    <property type="entry name" value="EF_hand_dom"/>
</dbReference>
<dbReference type="OrthoDB" id="26525at2759"/>
<dbReference type="PROSITE" id="PS00018">
    <property type="entry name" value="EF_HAND_1"/>
    <property type="match status" value="4"/>
</dbReference>
<feature type="transmembrane region" description="Helical" evidence="4">
    <location>
        <begin position="12"/>
        <end position="30"/>
    </location>
</feature>
<feature type="domain" description="EF-hand" evidence="5">
    <location>
        <begin position="74"/>
        <end position="109"/>
    </location>
</feature>
<dbReference type="InterPro" id="IPR018247">
    <property type="entry name" value="EF_Hand_1_Ca_BS"/>
</dbReference>
<dbReference type="AlphaFoldDB" id="A0A016UFI2"/>
<protein>
    <recommendedName>
        <fullName evidence="5">EF-hand domain-containing protein</fullName>
    </recommendedName>
</protein>
<keyword evidence="3" id="KW-0106">Calcium</keyword>
<dbReference type="STRING" id="53326.A0A016UFI2"/>
<dbReference type="CDD" id="cd00051">
    <property type="entry name" value="EFh"/>
    <property type="match status" value="2"/>
</dbReference>
<accession>A0A016UFI2</accession>
<feature type="domain" description="EF-hand" evidence="5">
    <location>
        <begin position="111"/>
        <end position="146"/>
    </location>
</feature>
<keyword evidence="4" id="KW-0472">Membrane</keyword>
<dbReference type="Gene3D" id="1.10.238.10">
    <property type="entry name" value="EF-hand"/>
    <property type="match status" value="2"/>
</dbReference>
<dbReference type="FunFam" id="1.10.238.10:FF:000500">
    <property type="entry name" value="CALmodulin related genes"/>
    <property type="match status" value="1"/>
</dbReference>
<proteinExistence type="predicted"/>
<evidence type="ECO:0000256" key="1">
    <source>
        <dbReference type="ARBA" id="ARBA00022723"/>
    </source>
</evidence>
<dbReference type="FunFam" id="1.10.238.10:FF:000336">
    <property type="entry name" value="HLH domain-containing protein"/>
    <property type="match status" value="1"/>
</dbReference>
<dbReference type="InterPro" id="IPR050145">
    <property type="entry name" value="Centrin_CML-like"/>
</dbReference>
<keyword evidence="4" id="KW-0812">Transmembrane</keyword>
<reference evidence="7" key="1">
    <citation type="journal article" date="2015" name="Nat. Genet.">
        <title>The genome and transcriptome of the zoonotic hookworm Ancylostoma ceylanicum identify infection-specific gene families.</title>
        <authorList>
            <person name="Schwarz E.M."/>
            <person name="Hu Y."/>
            <person name="Antoshechkin I."/>
            <person name="Miller M.M."/>
            <person name="Sternberg P.W."/>
            <person name="Aroian R.V."/>
        </authorList>
    </citation>
    <scope>NUCLEOTIDE SEQUENCE</scope>
    <source>
        <strain evidence="7">HY135</strain>
    </source>
</reference>
<dbReference type="InterPro" id="IPR011992">
    <property type="entry name" value="EF-hand-dom_pair"/>
</dbReference>
<dbReference type="Pfam" id="PF13499">
    <property type="entry name" value="EF-hand_7"/>
    <property type="match status" value="2"/>
</dbReference>
<dbReference type="GO" id="GO:0005509">
    <property type="term" value="F:calcium ion binding"/>
    <property type="evidence" value="ECO:0007669"/>
    <property type="project" value="InterPro"/>
</dbReference>
<name>A0A016UFI2_9BILA</name>
<dbReference type="EMBL" id="JARK01001378">
    <property type="protein sequence ID" value="EYC14044.1"/>
    <property type="molecule type" value="Genomic_DNA"/>
</dbReference>
<keyword evidence="2" id="KW-0677">Repeat</keyword>
<dbReference type="PANTHER" id="PTHR23050">
    <property type="entry name" value="CALCIUM BINDING PROTEIN"/>
    <property type="match status" value="1"/>
</dbReference>
<evidence type="ECO:0000256" key="2">
    <source>
        <dbReference type="ARBA" id="ARBA00022737"/>
    </source>
</evidence>
<evidence type="ECO:0000313" key="6">
    <source>
        <dbReference type="EMBL" id="EYC14044.1"/>
    </source>
</evidence>
<gene>
    <name evidence="6" type="primary">Acey_s0042.g679</name>
    <name evidence="6" type="synonym">Acey-F12A10.5</name>
    <name evidence="6" type="ORF">Y032_0042g679</name>
</gene>
<dbReference type="Proteomes" id="UP000024635">
    <property type="component" value="Unassembled WGS sequence"/>
</dbReference>
<dbReference type="PROSITE" id="PS50222">
    <property type="entry name" value="EF_HAND_2"/>
    <property type="match status" value="4"/>
</dbReference>
<feature type="domain" description="EF-hand" evidence="5">
    <location>
        <begin position="38"/>
        <end position="73"/>
    </location>
</feature>
<organism evidence="6 7">
    <name type="scientific">Ancylostoma ceylanicum</name>
    <dbReference type="NCBI Taxonomy" id="53326"/>
    <lineage>
        <taxon>Eukaryota</taxon>
        <taxon>Metazoa</taxon>
        <taxon>Ecdysozoa</taxon>
        <taxon>Nematoda</taxon>
        <taxon>Chromadorea</taxon>
        <taxon>Rhabditida</taxon>
        <taxon>Rhabditina</taxon>
        <taxon>Rhabditomorpha</taxon>
        <taxon>Strongyloidea</taxon>
        <taxon>Ancylostomatidae</taxon>
        <taxon>Ancylostomatinae</taxon>
        <taxon>Ancylostoma</taxon>
    </lineage>
</organism>
<comment type="caution">
    <text evidence="6">The sequence shown here is derived from an EMBL/GenBank/DDBJ whole genome shotgun (WGS) entry which is preliminary data.</text>
</comment>
<feature type="domain" description="EF-hand" evidence="5">
    <location>
        <begin position="147"/>
        <end position="180"/>
    </location>
</feature>
<dbReference type="SMART" id="SM00054">
    <property type="entry name" value="EFh"/>
    <property type="match status" value="4"/>
</dbReference>